<accession>A0A9D4ILT1</accession>
<name>A0A9D4ILT1_DREPO</name>
<gene>
    <name evidence="1" type="ORF">DPMN_180614</name>
</gene>
<organism evidence="1 2">
    <name type="scientific">Dreissena polymorpha</name>
    <name type="common">Zebra mussel</name>
    <name type="synonym">Mytilus polymorpha</name>
    <dbReference type="NCBI Taxonomy" id="45954"/>
    <lineage>
        <taxon>Eukaryota</taxon>
        <taxon>Metazoa</taxon>
        <taxon>Spiralia</taxon>
        <taxon>Lophotrochozoa</taxon>
        <taxon>Mollusca</taxon>
        <taxon>Bivalvia</taxon>
        <taxon>Autobranchia</taxon>
        <taxon>Heteroconchia</taxon>
        <taxon>Euheterodonta</taxon>
        <taxon>Imparidentia</taxon>
        <taxon>Neoheterodontei</taxon>
        <taxon>Myida</taxon>
        <taxon>Dreissenoidea</taxon>
        <taxon>Dreissenidae</taxon>
        <taxon>Dreissena</taxon>
    </lineage>
</organism>
<sequence>MKCLLDVDIPKRIIQVKKDEIVSDDTGGYIMNATHSLQDSETVCHEMVTSDSSDEDESVALMMMFYLSHLQEMMKVNQMIILVTAMKVQQLRLMKETNL</sequence>
<evidence type="ECO:0000313" key="2">
    <source>
        <dbReference type="Proteomes" id="UP000828390"/>
    </source>
</evidence>
<protein>
    <submittedName>
        <fullName evidence="1">Uncharacterized protein</fullName>
    </submittedName>
</protein>
<dbReference type="Proteomes" id="UP000828390">
    <property type="component" value="Unassembled WGS sequence"/>
</dbReference>
<proteinExistence type="predicted"/>
<evidence type="ECO:0000313" key="1">
    <source>
        <dbReference type="EMBL" id="KAH3779135.1"/>
    </source>
</evidence>
<reference evidence="1" key="2">
    <citation type="submission" date="2020-11" db="EMBL/GenBank/DDBJ databases">
        <authorList>
            <person name="McCartney M.A."/>
            <person name="Auch B."/>
            <person name="Kono T."/>
            <person name="Mallez S."/>
            <person name="Becker A."/>
            <person name="Gohl D.M."/>
            <person name="Silverstein K.A.T."/>
            <person name="Koren S."/>
            <person name="Bechman K.B."/>
            <person name="Herman A."/>
            <person name="Abrahante J.E."/>
            <person name="Garbe J."/>
        </authorList>
    </citation>
    <scope>NUCLEOTIDE SEQUENCE</scope>
    <source>
        <strain evidence="1">Duluth1</strain>
        <tissue evidence="1">Whole animal</tissue>
    </source>
</reference>
<comment type="caution">
    <text evidence="1">The sequence shown here is derived from an EMBL/GenBank/DDBJ whole genome shotgun (WGS) entry which is preliminary data.</text>
</comment>
<keyword evidence="2" id="KW-1185">Reference proteome</keyword>
<dbReference type="AlphaFoldDB" id="A0A9D4ILT1"/>
<reference evidence="1" key="1">
    <citation type="journal article" date="2019" name="bioRxiv">
        <title>The Genome of the Zebra Mussel, Dreissena polymorpha: A Resource for Invasive Species Research.</title>
        <authorList>
            <person name="McCartney M.A."/>
            <person name="Auch B."/>
            <person name="Kono T."/>
            <person name="Mallez S."/>
            <person name="Zhang Y."/>
            <person name="Obille A."/>
            <person name="Becker A."/>
            <person name="Abrahante J.E."/>
            <person name="Garbe J."/>
            <person name="Badalamenti J.P."/>
            <person name="Herman A."/>
            <person name="Mangelson H."/>
            <person name="Liachko I."/>
            <person name="Sullivan S."/>
            <person name="Sone E.D."/>
            <person name="Koren S."/>
            <person name="Silverstein K.A.T."/>
            <person name="Beckman K.B."/>
            <person name="Gohl D.M."/>
        </authorList>
    </citation>
    <scope>NUCLEOTIDE SEQUENCE</scope>
    <source>
        <strain evidence="1">Duluth1</strain>
        <tissue evidence="1">Whole animal</tissue>
    </source>
</reference>
<dbReference type="EMBL" id="JAIWYP010000009">
    <property type="protein sequence ID" value="KAH3779135.1"/>
    <property type="molecule type" value="Genomic_DNA"/>
</dbReference>